<accession>A0A1H6B394</accession>
<keyword evidence="1" id="KW-0175">Coiled coil</keyword>
<keyword evidence="3" id="KW-1185">Reference proteome</keyword>
<dbReference type="EMBL" id="FNVG01000019">
    <property type="protein sequence ID" value="SEG55323.1"/>
    <property type="molecule type" value="Genomic_DNA"/>
</dbReference>
<dbReference type="RefSeq" id="WP_103881550.1">
    <property type="nucleotide sequence ID" value="NZ_FNVG01000019.1"/>
</dbReference>
<dbReference type="Proteomes" id="UP000236721">
    <property type="component" value="Unassembled WGS sequence"/>
</dbReference>
<feature type="coiled-coil region" evidence="1">
    <location>
        <begin position="66"/>
        <end position="93"/>
    </location>
</feature>
<evidence type="ECO:0000313" key="2">
    <source>
        <dbReference type="EMBL" id="SEG55323.1"/>
    </source>
</evidence>
<name>A0A1H6B394_9VIBR</name>
<evidence type="ECO:0000313" key="3">
    <source>
        <dbReference type="Proteomes" id="UP000236721"/>
    </source>
</evidence>
<gene>
    <name evidence="2" type="ORF">SAMN04488244_11931</name>
</gene>
<evidence type="ECO:0008006" key="4">
    <source>
        <dbReference type="Google" id="ProtNLM"/>
    </source>
</evidence>
<dbReference type="AlphaFoldDB" id="A0A1H6B394"/>
<proteinExistence type="predicted"/>
<evidence type="ECO:0000256" key="1">
    <source>
        <dbReference type="SAM" id="Coils"/>
    </source>
</evidence>
<dbReference type="OrthoDB" id="6314559at2"/>
<reference evidence="3" key="1">
    <citation type="submission" date="2016-10" db="EMBL/GenBank/DDBJ databases">
        <authorList>
            <person name="Varghese N."/>
            <person name="Submissions S."/>
        </authorList>
    </citation>
    <scope>NUCLEOTIDE SEQUENCE [LARGE SCALE GENOMIC DNA]</scope>
    <source>
        <strain evidence="3">CGMCC 1.7062</strain>
    </source>
</reference>
<organism evidence="2 3">
    <name type="scientific">Vibrio hangzhouensis</name>
    <dbReference type="NCBI Taxonomy" id="462991"/>
    <lineage>
        <taxon>Bacteria</taxon>
        <taxon>Pseudomonadati</taxon>
        <taxon>Pseudomonadota</taxon>
        <taxon>Gammaproteobacteria</taxon>
        <taxon>Vibrionales</taxon>
        <taxon>Vibrionaceae</taxon>
        <taxon>Vibrio</taxon>
    </lineage>
</organism>
<protein>
    <recommendedName>
        <fullName evidence="4">KfrA N-terminal DNA-binding domain-containing protein</fullName>
    </recommendedName>
</protein>
<sequence>MLTKDVSAEIEAVLSALDAEGKEPSVALVKARLKSKVPMPALIAVIKSWRSSQHVPKVEVAADTQEPSLEQRVKQLELQVAELTRKLTALEQKHG</sequence>